<comment type="similarity">
    <text evidence="6">Belongs to the methyltransferase superfamily. RsmI family.</text>
</comment>
<evidence type="ECO:0000313" key="9">
    <source>
        <dbReference type="Proteomes" id="UP000014216"/>
    </source>
</evidence>
<dbReference type="FunFam" id="3.40.1010.10:FF:000007">
    <property type="entry name" value="Ribosomal RNA small subunit methyltransferase I"/>
    <property type="match status" value="1"/>
</dbReference>
<dbReference type="PATRIC" id="fig|1286635.3.peg.3338"/>
<dbReference type="GO" id="GO:0070677">
    <property type="term" value="F:rRNA (cytosine-2'-O-)-methyltransferase activity"/>
    <property type="evidence" value="ECO:0007669"/>
    <property type="project" value="UniProtKB-UniRule"/>
</dbReference>
<keyword evidence="3 6" id="KW-0489">Methyltransferase</keyword>
<dbReference type="Gene3D" id="3.40.1010.10">
    <property type="entry name" value="Cobalt-precorrin-4 Transmethylase, Domain 1"/>
    <property type="match status" value="1"/>
</dbReference>
<dbReference type="InterPro" id="IPR014777">
    <property type="entry name" value="4pyrrole_Mease_sub1"/>
</dbReference>
<evidence type="ECO:0000256" key="1">
    <source>
        <dbReference type="ARBA" id="ARBA00022490"/>
    </source>
</evidence>
<evidence type="ECO:0000256" key="5">
    <source>
        <dbReference type="ARBA" id="ARBA00022691"/>
    </source>
</evidence>
<organism evidence="8 9">
    <name type="scientific">Desulfotignum phosphitoxidans DSM 13687</name>
    <dbReference type="NCBI Taxonomy" id="1286635"/>
    <lineage>
        <taxon>Bacteria</taxon>
        <taxon>Pseudomonadati</taxon>
        <taxon>Thermodesulfobacteriota</taxon>
        <taxon>Desulfobacteria</taxon>
        <taxon>Desulfobacterales</taxon>
        <taxon>Desulfobacteraceae</taxon>
        <taxon>Desulfotignum</taxon>
    </lineage>
</organism>
<dbReference type="Proteomes" id="UP000014216">
    <property type="component" value="Unassembled WGS sequence"/>
</dbReference>
<keyword evidence="4 6" id="KW-0808">Transferase</keyword>
<dbReference type="HAMAP" id="MF_01877">
    <property type="entry name" value="16SrRNA_methyltr_I"/>
    <property type="match status" value="1"/>
</dbReference>
<dbReference type="InterPro" id="IPR035996">
    <property type="entry name" value="4pyrrol_Methylase_sf"/>
</dbReference>
<dbReference type="Pfam" id="PF00590">
    <property type="entry name" value="TP_methylase"/>
    <property type="match status" value="1"/>
</dbReference>
<evidence type="ECO:0000256" key="2">
    <source>
        <dbReference type="ARBA" id="ARBA00022552"/>
    </source>
</evidence>
<keyword evidence="9" id="KW-1185">Reference proteome</keyword>
<comment type="subcellular location">
    <subcellularLocation>
        <location evidence="6">Cytoplasm</location>
    </subcellularLocation>
</comment>
<feature type="domain" description="Tetrapyrrole methylase" evidence="7">
    <location>
        <begin position="14"/>
        <end position="213"/>
    </location>
</feature>
<comment type="caution">
    <text evidence="8">The sequence shown here is derived from an EMBL/GenBank/DDBJ whole genome shotgun (WGS) entry which is preliminary data.</text>
</comment>
<dbReference type="SUPFAM" id="SSF53790">
    <property type="entry name" value="Tetrapyrrole methylase"/>
    <property type="match status" value="1"/>
</dbReference>
<dbReference type="InterPro" id="IPR008189">
    <property type="entry name" value="rRNA_ssu_MeTfrase_I"/>
</dbReference>
<dbReference type="PIRSF" id="PIRSF005917">
    <property type="entry name" value="MTase_YraL"/>
    <property type="match status" value="1"/>
</dbReference>
<dbReference type="FunFam" id="3.30.950.10:FF:000002">
    <property type="entry name" value="Ribosomal RNA small subunit methyltransferase I"/>
    <property type="match status" value="1"/>
</dbReference>
<dbReference type="InterPro" id="IPR000878">
    <property type="entry name" value="4pyrrol_Mease"/>
</dbReference>
<dbReference type="EMBL" id="APJX01000007">
    <property type="protein sequence ID" value="EMS78691.1"/>
    <property type="molecule type" value="Genomic_DNA"/>
</dbReference>
<proteinExistence type="inferred from homology"/>
<gene>
    <name evidence="6 8" type="primary">rsmI</name>
    <name evidence="8" type="ORF">Dpo_7c01670</name>
</gene>
<dbReference type="GO" id="GO:0005737">
    <property type="term" value="C:cytoplasm"/>
    <property type="evidence" value="ECO:0007669"/>
    <property type="project" value="UniProtKB-SubCell"/>
</dbReference>
<reference evidence="8 9" key="1">
    <citation type="journal article" date="2013" name="Genome Announc.">
        <title>Draft Genome Sequence of Desulfotignum phosphitoxidans DSM 13687 Strain FiPS-3.</title>
        <authorList>
            <person name="Poehlein A."/>
            <person name="Daniel R."/>
            <person name="Simeonova D.D."/>
        </authorList>
    </citation>
    <scope>NUCLEOTIDE SEQUENCE [LARGE SCALE GENOMIC DNA]</scope>
    <source>
        <strain evidence="8 9">DSM 13687</strain>
    </source>
</reference>
<evidence type="ECO:0000259" key="7">
    <source>
        <dbReference type="Pfam" id="PF00590"/>
    </source>
</evidence>
<evidence type="ECO:0000256" key="3">
    <source>
        <dbReference type="ARBA" id="ARBA00022603"/>
    </source>
</evidence>
<dbReference type="NCBIfam" id="TIGR00096">
    <property type="entry name" value="16S rRNA (cytidine(1402)-2'-O)-methyltransferase"/>
    <property type="match status" value="1"/>
</dbReference>
<name>S0G4B3_9BACT</name>
<accession>S0G4B3</accession>
<keyword evidence="1 6" id="KW-0963">Cytoplasm</keyword>
<protein>
    <recommendedName>
        <fullName evidence="6">Ribosomal RNA small subunit methyltransferase I</fullName>
        <ecNumber evidence="6">2.1.1.198</ecNumber>
    </recommendedName>
    <alternativeName>
        <fullName evidence="6">16S rRNA 2'-O-ribose C1402 methyltransferase</fullName>
    </alternativeName>
    <alternativeName>
        <fullName evidence="6">rRNA (cytidine-2'-O-)-methyltransferase RsmI</fullName>
    </alternativeName>
</protein>
<dbReference type="PANTHER" id="PTHR46111:SF1">
    <property type="entry name" value="RIBOSOMAL RNA SMALL SUBUNIT METHYLTRANSFERASE I"/>
    <property type="match status" value="1"/>
</dbReference>
<sequence length="287" mass="31563">MHSILDNTPDTSGTLFVVATPLGNLEDMTFRAVRILKEAALIAAEDTRHSRKLLSHYNITTPVISCHEHNEARVAEKLILLLQQKKNIALITDAGTPCISDPGYRLVSAVLPHDIPVVPIPGCCAVAAGLSVAGLPTDRFLFAGFLPRKVSHQEQAIQALADQPATLVFYESPKRIRPLAERLMAILGDRQACLAREITKLHETFIRGPLSSIIARLDPHIPPKGECTLFVTGAKAPEKLSYRDLESLIQDRVAVSQQSTADLAKEISQQFHVSKKQVYDTILKFKP</sequence>
<dbReference type="Gene3D" id="3.30.950.10">
    <property type="entry name" value="Methyltransferase, Cobalt-precorrin-4 Transmethylase, Domain 2"/>
    <property type="match status" value="1"/>
</dbReference>
<dbReference type="OrthoDB" id="9809084at2"/>
<evidence type="ECO:0000313" key="8">
    <source>
        <dbReference type="EMBL" id="EMS78691.1"/>
    </source>
</evidence>
<comment type="catalytic activity">
    <reaction evidence="6">
        <text>cytidine(1402) in 16S rRNA + S-adenosyl-L-methionine = 2'-O-methylcytidine(1402) in 16S rRNA + S-adenosyl-L-homocysteine + H(+)</text>
        <dbReference type="Rhea" id="RHEA:42924"/>
        <dbReference type="Rhea" id="RHEA-COMP:10285"/>
        <dbReference type="Rhea" id="RHEA-COMP:10286"/>
        <dbReference type="ChEBI" id="CHEBI:15378"/>
        <dbReference type="ChEBI" id="CHEBI:57856"/>
        <dbReference type="ChEBI" id="CHEBI:59789"/>
        <dbReference type="ChEBI" id="CHEBI:74495"/>
        <dbReference type="ChEBI" id="CHEBI:82748"/>
        <dbReference type="EC" id="2.1.1.198"/>
    </reaction>
</comment>
<dbReference type="PANTHER" id="PTHR46111">
    <property type="entry name" value="RIBOSOMAL RNA SMALL SUBUNIT METHYLTRANSFERASE I"/>
    <property type="match status" value="1"/>
</dbReference>
<dbReference type="InterPro" id="IPR014776">
    <property type="entry name" value="4pyrrole_Mease_sub2"/>
</dbReference>
<dbReference type="EC" id="2.1.1.198" evidence="6"/>
<evidence type="ECO:0000256" key="4">
    <source>
        <dbReference type="ARBA" id="ARBA00022679"/>
    </source>
</evidence>
<keyword evidence="2 6" id="KW-0698">rRNA processing</keyword>
<comment type="function">
    <text evidence="6">Catalyzes the 2'-O-methylation of the ribose of cytidine 1402 (C1402) in 16S rRNA.</text>
</comment>
<dbReference type="AlphaFoldDB" id="S0G4B3"/>
<dbReference type="CDD" id="cd11648">
    <property type="entry name" value="RsmI"/>
    <property type="match status" value="1"/>
</dbReference>
<keyword evidence="5 6" id="KW-0949">S-adenosyl-L-methionine</keyword>
<evidence type="ECO:0000256" key="6">
    <source>
        <dbReference type="HAMAP-Rule" id="MF_01877"/>
    </source>
</evidence>